<feature type="domain" description="Response regulatory" evidence="8">
    <location>
        <begin position="2"/>
        <end position="116"/>
    </location>
</feature>
<dbReference type="Pfam" id="PF00486">
    <property type="entry name" value="Trans_reg_C"/>
    <property type="match status" value="1"/>
</dbReference>
<dbReference type="InterPro" id="IPR011006">
    <property type="entry name" value="CheY-like_superfamily"/>
</dbReference>
<dbReference type="InterPro" id="IPR001789">
    <property type="entry name" value="Sig_transdc_resp-reg_receiver"/>
</dbReference>
<feature type="DNA-binding region" description="OmpR/PhoB-type" evidence="7">
    <location>
        <begin position="123"/>
        <end position="220"/>
    </location>
</feature>
<keyword evidence="2" id="KW-0902">Two-component regulatory system</keyword>
<evidence type="ECO:0000256" key="7">
    <source>
        <dbReference type="PROSITE-ProRule" id="PRU01091"/>
    </source>
</evidence>
<accession>A0A3N0GZ45</accession>
<dbReference type="Gene3D" id="3.40.50.2300">
    <property type="match status" value="1"/>
</dbReference>
<dbReference type="Gene3D" id="1.10.10.10">
    <property type="entry name" value="Winged helix-like DNA-binding domain superfamily/Winged helix DNA-binding domain"/>
    <property type="match status" value="1"/>
</dbReference>
<feature type="domain" description="OmpR/PhoB-type" evidence="9">
    <location>
        <begin position="123"/>
        <end position="220"/>
    </location>
</feature>
<dbReference type="Gene3D" id="6.10.250.690">
    <property type="match status" value="1"/>
</dbReference>
<reference evidence="10 11" key="1">
    <citation type="submission" date="2018-11" db="EMBL/GenBank/DDBJ databases">
        <authorList>
            <person name="Li F."/>
        </authorList>
    </citation>
    <scope>NUCLEOTIDE SEQUENCE [LARGE SCALE GENOMIC DNA]</scope>
    <source>
        <strain evidence="10 11">Gsoil 818</strain>
    </source>
</reference>
<dbReference type="PANTHER" id="PTHR48111:SF1">
    <property type="entry name" value="TWO-COMPONENT RESPONSE REGULATOR ORR33"/>
    <property type="match status" value="1"/>
</dbReference>
<dbReference type="PROSITE" id="PS50110">
    <property type="entry name" value="RESPONSE_REGULATORY"/>
    <property type="match status" value="1"/>
</dbReference>
<keyword evidence="3" id="KW-0805">Transcription regulation</keyword>
<evidence type="ECO:0000256" key="6">
    <source>
        <dbReference type="PROSITE-ProRule" id="PRU00169"/>
    </source>
</evidence>
<dbReference type="GO" id="GO:0006355">
    <property type="term" value="P:regulation of DNA-templated transcription"/>
    <property type="evidence" value="ECO:0007669"/>
    <property type="project" value="InterPro"/>
</dbReference>
<dbReference type="PROSITE" id="PS51755">
    <property type="entry name" value="OMPR_PHOB"/>
    <property type="match status" value="1"/>
</dbReference>
<organism evidence="10 11">
    <name type="scientific">Nocardioides pocheonensis</name>
    <dbReference type="NCBI Taxonomy" id="661485"/>
    <lineage>
        <taxon>Bacteria</taxon>
        <taxon>Bacillati</taxon>
        <taxon>Actinomycetota</taxon>
        <taxon>Actinomycetes</taxon>
        <taxon>Propionibacteriales</taxon>
        <taxon>Nocardioidaceae</taxon>
        <taxon>Nocardioides</taxon>
    </lineage>
</organism>
<evidence type="ECO:0000256" key="2">
    <source>
        <dbReference type="ARBA" id="ARBA00023012"/>
    </source>
</evidence>
<name>A0A3N0GZ45_9ACTN</name>
<dbReference type="SMART" id="SM00862">
    <property type="entry name" value="Trans_reg_C"/>
    <property type="match status" value="1"/>
</dbReference>
<sequence>MRVVVVDDQVRMVELVTGYLAERGIEAIGCFDGESGLATIDTERPDAVVLDLMLPMMSGTGVCKALRAAGNDVPILMLTARGEVSERVAGLEAGADDYLVKPFALDELHARLRAIARRREASDTRLVAGDVVVETDTRRVLVGGVEVAFARREFDLLATLMDPPGRVVSRQRLYDEVWDGEADLRSNALEVYVSRVRSHLKGSADVSITTMRGIGYRLDVRR</sequence>
<dbReference type="GO" id="GO:0000156">
    <property type="term" value="F:phosphorelay response regulator activity"/>
    <property type="evidence" value="ECO:0007669"/>
    <property type="project" value="TreeGrafter"/>
</dbReference>
<dbReference type="GO" id="GO:0032993">
    <property type="term" value="C:protein-DNA complex"/>
    <property type="evidence" value="ECO:0007669"/>
    <property type="project" value="TreeGrafter"/>
</dbReference>
<keyword evidence="4 7" id="KW-0238">DNA-binding</keyword>
<dbReference type="PANTHER" id="PTHR48111">
    <property type="entry name" value="REGULATOR OF RPOS"/>
    <property type="match status" value="1"/>
</dbReference>
<evidence type="ECO:0000259" key="9">
    <source>
        <dbReference type="PROSITE" id="PS51755"/>
    </source>
</evidence>
<gene>
    <name evidence="10" type="ORF">EFL26_00285</name>
</gene>
<dbReference type="RefSeq" id="WP_123220883.1">
    <property type="nucleotide sequence ID" value="NZ_RJSF01000002.1"/>
</dbReference>
<proteinExistence type="predicted"/>
<evidence type="ECO:0000256" key="3">
    <source>
        <dbReference type="ARBA" id="ARBA00023015"/>
    </source>
</evidence>
<evidence type="ECO:0000256" key="1">
    <source>
        <dbReference type="ARBA" id="ARBA00022553"/>
    </source>
</evidence>
<dbReference type="InterPro" id="IPR039420">
    <property type="entry name" value="WalR-like"/>
</dbReference>
<dbReference type="SMART" id="SM00448">
    <property type="entry name" value="REC"/>
    <property type="match status" value="1"/>
</dbReference>
<dbReference type="EMBL" id="RJSF01000002">
    <property type="protein sequence ID" value="RNM17745.1"/>
    <property type="molecule type" value="Genomic_DNA"/>
</dbReference>
<evidence type="ECO:0000256" key="4">
    <source>
        <dbReference type="ARBA" id="ARBA00023125"/>
    </source>
</evidence>
<dbReference type="CDD" id="cd17574">
    <property type="entry name" value="REC_OmpR"/>
    <property type="match status" value="1"/>
</dbReference>
<dbReference type="InterPro" id="IPR016032">
    <property type="entry name" value="Sig_transdc_resp-reg_C-effctor"/>
</dbReference>
<keyword evidence="1 6" id="KW-0597">Phosphoprotein</keyword>
<keyword evidence="11" id="KW-1185">Reference proteome</keyword>
<dbReference type="Pfam" id="PF00072">
    <property type="entry name" value="Response_reg"/>
    <property type="match status" value="1"/>
</dbReference>
<dbReference type="SUPFAM" id="SSF52172">
    <property type="entry name" value="CheY-like"/>
    <property type="match status" value="1"/>
</dbReference>
<dbReference type="Proteomes" id="UP000279994">
    <property type="component" value="Unassembled WGS sequence"/>
</dbReference>
<dbReference type="CDD" id="cd00383">
    <property type="entry name" value="trans_reg_C"/>
    <property type="match status" value="1"/>
</dbReference>
<dbReference type="GO" id="GO:0000976">
    <property type="term" value="F:transcription cis-regulatory region binding"/>
    <property type="evidence" value="ECO:0007669"/>
    <property type="project" value="TreeGrafter"/>
</dbReference>
<evidence type="ECO:0000313" key="10">
    <source>
        <dbReference type="EMBL" id="RNM17745.1"/>
    </source>
</evidence>
<keyword evidence="5" id="KW-0804">Transcription</keyword>
<evidence type="ECO:0000259" key="8">
    <source>
        <dbReference type="PROSITE" id="PS50110"/>
    </source>
</evidence>
<dbReference type="InterPro" id="IPR036388">
    <property type="entry name" value="WH-like_DNA-bd_sf"/>
</dbReference>
<dbReference type="AlphaFoldDB" id="A0A3N0GZ45"/>
<dbReference type="InterPro" id="IPR001867">
    <property type="entry name" value="OmpR/PhoB-type_DNA-bd"/>
</dbReference>
<dbReference type="GO" id="GO:0005829">
    <property type="term" value="C:cytosol"/>
    <property type="evidence" value="ECO:0007669"/>
    <property type="project" value="TreeGrafter"/>
</dbReference>
<dbReference type="SUPFAM" id="SSF46894">
    <property type="entry name" value="C-terminal effector domain of the bipartite response regulators"/>
    <property type="match status" value="1"/>
</dbReference>
<comment type="caution">
    <text evidence="10">The sequence shown here is derived from an EMBL/GenBank/DDBJ whole genome shotgun (WGS) entry which is preliminary data.</text>
</comment>
<protein>
    <submittedName>
        <fullName evidence="10">DNA-binding response regulator</fullName>
    </submittedName>
</protein>
<dbReference type="OrthoDB" id="9812490at2"/>
<feature type="modified residue" description="4-aspartylphosphate" evidence="6">
    <location>
        <position position="51"/>
    </location>
</feature>
<evidence type="ECO:0000313" key="11">
    <source>
        <dbReference type="Proteomes" id="UP000279994"/>
    </source>
</evidence>
<evidence type="ECO:0000256" key="5">
    <source>
        <dbReference type="ARBA" id="ARBA00023163"/>
    </source>
</evidence>